<dbReference type="EMBL" id="GEEE01000553">
    <property type="protein sequence ID" value="JAP62672.1"/>
    <property type="molecule type" value="Transcribed_RNA"/>
</dbReference>
<evidence type="ECO:0000256" key="6">
    <source>
        <dbReference type="SAM" id="MobiDB-lite"/>
    </source>
</evidence>
<dbReference type="GO" id="GO:0015031">
    <property type="term" value="P:protein transport"/>
    <property type="evidence" value="ECO:0007669"/>
    <property type="project" value="InterPro"/>
</dbReference>
<comment type="similarity">
    <text evidence="1">Belongs to the IST1 family.</text>
</comment>
<evidence type="ECO:0000256" key="2">
    <source>
        <dbReference type="ARBA" id="ARBA00014513"/>
    </source>
</evidence>
<dbReference type="Gene3D" id="1.20.1260.60">
    <property type="entry name" value="Vacuolar protein sorting-associated protein Ist1"/>
    <property type="match status" value="1"/>
</dbReference>
<dbReference type="AlphaFoldDB" id="A0A0V0JA57"/>
<feature type="compositionally biased region" description="Basic and acidic residues" evidence="6">
    <location>
        <begin position="268"/>
        <end position="289"/>
    </location>
</feature>
<reference evidence="7" key="1">
    <citation type="submission" date="2016-01" db="EMBL/GenBank/DDBJ databases">
        <title>Reference transcriptome for the parasite Schistocephalus solidus: insights into the molecular evolution of parasitism.</title>
        <authorList>
            <person name="Hebert F.O."/>
            <person name="Grambauer S."/>
            <person name="Barber I."/>
            <person name="Landry C.R."/>
            <person name="Aubin-Horth N."/>
        </authorList>
    </citation>
    <scope>NUCLEOTIDE SEQUENCE</scope>
</reference>
<dbReference type="Pfam" id="PF03398">
    <property type="entry name" value="Ist1"/>
    <property type="match status" value="1"/>
</dbReference>
<comment type="subunit">
    <text evidence="5">Interacts with CHMP1A, CHMP1B, VPS4A and VTA1. Interacts with SPAST, STAMBP, and USP8. May interact with VPS37B. May associate with the ESCRT-I complex. Interacts with MITD1, in competition with VSP4. Interacts with SPART (via MIT domain); leading to the recruitment of SPART to midbodies. Interacts with SPAST.</text>
</comment>
<evidence type="ECO:0000256" key="3">
    <source>
        <dbReference type="ARBA" id="ARBA00032374"/>
    </source>
</evidence>
<accession>A0A0V0JA57</accession>
<evidence type="ECO:0000256" key="1">
    <source>
        <dbReference type="ARBA" id="ARBA00005536"/>
    </source>
</evidence>
<sequence length="328" mass="36918">MFSSGCNYNRLKSNLRISMQRLKLLQKKKTEVSLKARKEVADYLKINKVDRARIRVEHIVREDYLVEAMEIVEMYCDLFISRFGLFSSEKECDKGLTEAIATILWVSPRMQADVPELKVVREQLINKYGKEFVDACLSNAASVVNPKVMRNMNLHAPPCNICEMYLVEISRSYDVDFKPDPYLLSGGTGGSGMPTAPLLDLGEPPEKPSFDHIIEKSAAASSLPYPMEPSKHLGAFHPVIPDLPKKADDAELYINFDDTPPPYPSGNEFEKKKEDSPERSGHEDVHPDVPSDQVNRKVSPPAAPKPSDSDDDDFSDLSARFNRLKQSK</sequence>
<dbReference type="PANTHER" id="PTHR12161">
    <property type="entry name" value="IST1 FAMILY MEMBER"/>
    <property type="match status" value="1"/>
</dbReference>
<name>A0A0V0JA57_SCHSO</name>
<dbReference type="InterPro" id="IPR005061">
    <property type="entry name" value="Ist1"/>
</dbReference>
<protein>
    <recommendedName>
        <fullName evidence="2">IST1 homolog</fullName>
    </recommendedName>
    <alternativeName>
        <fullName evidence="3">Charged multivesicular body protein 8</fullName>
    </alternativeName>
</protein>
<dbReference type="InterPro" id="IPR042277">
    <property type="entry name" value="IST1-like"/>
</dbReference>
<evidence type="ECO:0000256" key="5">
    <source>
        <dbReference type="ARBA" id="ARBA00046920"/>
    </source>
</evidence>
<feature type="region of interest" description="Disordered" evidence="6">
    <location>
        <begin position="254"/>
        <end position="328"/>
    </location>
</feature>
<organism evidence="7">
    <name type="scientific">Schistocephalus solidus</name>
    <name type="common">Tapeworm</name>
    <dbReference type="NCBI Taxonomy" id="70667"/>
    <lineage>
        <taxon>Eukaryota</taxon>
        <taxon>Metazoa</taxon>
        <taxon>Spiralia</taxon>
        <taxon>Lophotrochozoa</taxon>
        <taxon>Platyhelminthes</taxon>
        <taxon>Cestoda</taxon>
        <taxon>Eucestoda</taxon>
        <taxon>Diphyllobothriidea</taxon>
        <taxon>Diphyllobothriidae</taxon>
        <taxon>Schistocephalus</taxon>
    </lineage>
</organism>
<gene>
    <name evidence="7" type="primary">IST1</name>
    <name evidence="7" type="ORF">TR138093</name>
</gene>
<proteinExistence type="inferred from homology"/>
<dbReference type="PANTHER" id="PTHR12161:SF5">
    <property type="entry name" value="IST1 HOMOLOG"/>
    <property type="match status" value="1"/>
</dbReference>
<evidence type="ECO:0000313" key="7">
    <source>
        <dbReference type="EMBL" id="JAP62672.1"/>
    </source>
</evidence>
<evidence type="ECO:0000256" key="4">
    <source>
        <dbReference type="ARBA" id="ARBA00046124"/>
    </source>
</evidence>
<comment type="function">
    <text evidence="4">ESCRT-III-like protein involved in cytokinesis, nuclear envelope reassembly and endosomal tubulation. Is required for efficient abscission during cytokinesis. Involved in recruiting VPS4A and/or VPS4B to the midbody of dividing cells. During late anaphase, involved in nuclear envelope reassembly and mitotic spindle disassembly together with the ESCRT-III complex: IST1 acts by mediating the recruitment of SPAST to the nuclear membrane, leading to microtubule severing. Recruited to the reforming nuclear envelope (NE) during anaphase by LEMD2. Regulates early endosomal tubulation together with the ESCRT-III complex by mediating the recruitment of SPAST.</text>
</comment>
<dbReference type="FunFam" id="1.20.1260.60:FF:000002">
    <property type="entry name" value="Vacuolar protein sorting-associated protein IST1"/>
    <property type="match status" value="1"/>
</dbReference>